<feature type="compositionally biased region" description="Acidic residues" evidence="1">
    <location>
        <begin position="1236"/>
        <end position="1250"/>
    </location>
</feature>
<organism evidence="2 3">
    <name type="scientific">Phytophthora oleae</name>
    <dbReference type="NCBI Taxonomy" id="2107226"/>
    <lineage>
        <taxon>Eukaryota</taxon>
        <taxon>Sar</taxon>
        <taxon>Stramenopiles</taxon>
        <taxon>Oomycota</taxon>
        <taxon>Peronosporomycetes</taxon>
        <taxon>Peronosporales</taxon>
        <taxon>Peronosporaceae</taxon>
        <taxon>Phytophthora</taxon>
    </lineage>
</organism>
<name>A0ABD3F393_9STRA</name>
<feature type="compositionally biased region" description="Low complexity" evidence="1">
    <location>
        <begin position="1381"/>
        <end position="1400"/>
    </location>
</feature>
<feature type="region of interest" description="Disordered" evidence="1">
    <location>
        <begin position="1348"/>
        <end position="1400"/>
    </location>
</feature>
<feature type="compositionally biased region" description="Acidic residues" evidence="1">
    <location>
        <begin position="1349"/>
        <end position="1360"/>
    </location>
</feature>
<reference evidence="2 3" key="1">
    <citation type="submission" date="2024-09" db="EMBL/GenBank/DDBJ databases">
        <title>Genome sequencing and assembly of Phytophthora oleae, isolate VK10A, causative agent of rot of olive drupes.</title>
        <authorList>
            <person name="Conti Taguali S."/>
            <person name="Riolo M."/>
            <person name="La Spada F."/>
            <person name="Cacciola S.O."/>
            <person name="Dionisio G."/>
        </authorList>
    </citation>
    <scope>NUCLEOTIDE SEQUENCE [LARGE SCALE GENOMIC DNA]</scope>
    <source>
        <strain evidence="2 3">VK10A</strain>
    </source>
</reference>
<dbReference type="PANTHER" id="PTHR21963:SF1">
    <property type="entry name" value="SPERM-ASSOCIATED ANTIGEN 17"/>
    <property type="match status" value="1"/>
</dbReference>
<dbReference type="PANTHER" id="PTHR21963">
    <property type="entry name" value="PF6"/>
    <property type="match status" value="1"/>
</dbReference>
<keyword evidence="3" id="KW-1185">Reference proteome</keyword>
<protein>
    <recommendedName>
        <fullName evidence="4">EF-hand domain-containing protein</fullName>
    </recommendedName>
</protein>
<evidence type="ECO:0008006" key="4">
    <source>
        <dbReference type="Google" id="ProtNLM"/>
    </source>
</evidence>
<comment type="caution">
    <text evidence="2">The sequence shown here is derived from an EMBL/GenBank/DDBJ whole genome shotgun (WGS) entry which is preliminary data.</text>
</comment>
<sequence length="1400" mass="154888">MRRWGVHVVVLASGSADKELAAKRDLLNRLKANTELSSWTRSCSYRVVGRSELEELVKVTHEEELEAKRREEKVLEEDAAIEEGAEPGDAEEKEEEIKQVAMTPSLLALAFQRLVSQDKREFLAYQQTDALHTDEGGGQIEVHTEEKYGERPVQTPARVYLLVDYPSSLSEIDALLQLGEVGSTNGPEKLPLLPLIDGVVLLADPIDVPAGRARNRSSSTNLPRKSVVKMDGNAPRISMEETSVFQRANTVVKVFYEAAQVGGLEWSDFTFTNVGCSTEASERKPPDRLEQELIATVESIAAQKFSFKDWVGSTTFSVIPLLADNEGDSDPLCKAYGSLLNGVYPGSVGVSTVLFAITEAVAMVSSVLTTAVTQHRASSSNQADPHQLEEFLEYGDLVACRLAGAQLYHESLQEEGDSCFIPHGNHRLDDVERAMWRQSDLPGVGNEGRKAMPRVPELSEPERSVRNTELATFYDSPRFTCWMVHLTQQLLEVEEMLGSSWKGKLQSRAFMENLARAVLPQRIAWVLQQNSPDVCSRYYAPTDSLLLATLPKTAPGRIQVSSWVATDHVRHRPAFKYWKREELVPNEYLTSRTEAAARACIPLSAGQLTLVGVQTWAMYPADHSVVRLYQTPRGLVWLTVYRDGETFGLRPRTENSGDEIAHEEQRADFTMQFIASFQDESTLHISEGKRQFPKKPDKFPTVMMTSSFPNGLIVSACSDGTIVQRYASEGWGNSSMASDTNEREKYRVIYGKGSVLRVLECGWKEVLLASGIVRIVHSCTKHRHSKTKGASHNTEIHPPTVTTLTVDPETNALIERRPSGVIIVTFTSGARVTYHVDGTRMYMNTGSTHVLVKKRGFAAVCIDVEVNATAQCHATGERVAVTKGGLRVRSVADVYDGTSIEISYNTKVTAQVNGRVTTRKPNGQVIVAKDSGRVEYSSKDRSGLDSKDDDDRNVTNHNGIFYFDYRLGQFQFCDNEQNQFHVAFNGTGEEPGPLVSVDLAGVVSDAEASRYDVDSIPAKAVINEPIQPNIFVLNGNGTGLEILRPRDIAEYIEDAGSENKVDDMSEMGSCASQRHVFLRRLSARGGDSGRQKPPFNDAKLQEEFARLQTPVATAGKYLPNYFSESKCMVAQKQFTMVRRVMQIQPLSADELNTMHCGWAKWEQWRKDREAIQECYKVVDPRQPEVIAQELAMQKKVLAAYKATRARKKMARQKAREMKAQSVPQELSSGLRMETVQEGEEALGGEGGDEDSDDEFGHFGSDLSDGDVGDTAEVDDPMELLWSAFSQADAEGRGLLSVAQTRLGLVNVLGIGVTTSELTEALVRFKIAYPFNVSFDVFADLVAFFRQGDDENQGPEAPDMEPESHIPSLKGIPPEQRKDNGAPRAAAGSAAEAIRARQLQG</sequence>
<dbReference type="Proteomes" id="UP001632037">
    <property type="component" value="Unassembled WGS sequence"/>
</dbReference>
<proteinExistence type="predicted"/>
<evidence type="ECO:0000313" key="2">
    <source>
        <dbReference type="EMBL" id="KAL3660871.1"/>
    </source>
</evidence>
<dbReference type="InterPro" id="IPR026173">
    <property type="entry name" value="SPAG17"/>
</dbReference>
<evidence type="ECO:0000313" key="3">
    <source>
        <dbReference type="Proteomes" id="UP001632037"/>
    </source>
</evidence>
<gene>
    <name evidence="2" type="ORF">V7S43_013889</name>
</gene>
<feature type="region of interest" description="Disordered" evidence="1">
    <location>
        <begin position="1215"/>
        <end position="1250"/>
    </location>
</feature>
<dbReference type="EMBL" id="JBIMZQ010000038">
    <property type="protein sequence ID" value="KAL3660871.1"/>
    <property type="molecule type" value="Genomic_DNA"/>
</dbReference>
<feature type="region of interest" description="Disordered" evidence="1">
    <location>
        <begin position="440"/>
        <end position="462"/>
    </location>
</feature>
<evidence type="ECO:0000256" key="1">
    <source>
        <dbReference type="SAM" id="MobiDB-lite"/>
    </source>
</evidence>
<accession>A0ABD3F393</accession>